<reference evidence="2 3" key="1">
    <citation type="journal article" date="2014" name="PLoS Genet.">
        <title>Phylogenetically driven sequencing of extremely halophilic archaea reveals strategies for static and dynamic osmo-response.</title>
        <authorList>
            <person name="Becker E.A."/>
            <person name="Seitzer P.M."/>
            <person name="Tritt A."/>
            <person name="Larsen D."/>
            <person name="Krusor M."/>
            <person name="Yao A.I."/>
            <person name="Wu D."/>
            <person name="Madern D."/>
            <person name="Eisen J.A."/>
            <person name="Darling A.E."/>
            <person name="Facciotti M.T."/>
        </authorList>
    </citation>
    <scope>NUCLEOTIDE SEQUENCE [LARGE SCALE GENOMIC DNA]</scope>
    <source>
        <strain evidence="2 3">GA33</strain>
    </source>
</reference>
<keyword evidence="1" id="KW-0472">Membrane</keyword>
<keyword evidence="1" id="KW-0812">Transmembrane</keyword>
<dbReference type="EMBL" id="AOHW01000029">
    <property type="protein sequence ID" value="ELY41141.1"/>
    <property type="molecule type" value="Genomic_DNA"/>
</dbReference>
<protein>
    <recommendedName>
        <fullName evidence="4">RING-type E3 ubiquitin transferase</fullName>
    </recommendedName>
</protein>
<evidence type="ECO:0000313" key="3">
    <source>
        <dbReference type="Proteomes" id="UP000011599"/>
    </source>
</evidence>
<dbReference type="STRING" id="1114856.GCA_000383975_02551"/>
<dbReference type="RefSeq" id="WP_006089958.1">
    <property type="nucleotide sequence ID" value="NZ_AOHW01000029.1"/>
</dbReference>
<dbReference type="PATRIC" id="fig|1114856.3.peg.2215"/>
<feature type="transmembrane region" description="Helical" evidence="1">
    <location>
        <begin position="6"/>
        <end position="26"/>
    </location>
</feature>
<comment type="caution">
    <text evidence="2">The sequence shown here is derived from an EMBL/GenBank/DDBJ whole genome shotgun (WGS) entry which is preliminary data.</text>
</comment>
<gene>
    <name evidence="2" type="ORF">C496_10636</name>
</gene>
<name>L9VVU9_9EURY</name>
<organism evidence="2 3">
    <name type="scientific">Natronorubrum tibetense GA33</name>
    <dbReference type="NCBI Taxonomy" id="1114856"/>
    <lineage>
        <taxon>Archaea</taxon>
        <taxon>Methanobacteriati</taxon>
        <taxon>Methanobacteriota</taxon>
        <taxon>Stenosarchaea group</taxon>
        <taxon>Halobacteria</taxon>
        <taxon>Halobacteriales</taxon>
        <taxon>Natrialbaceae</taxon>
        <taxon>Natronorubrum</taxon>
    </lineage>
</organism>
<evidence type="ECO:0008006" key="4">
    <source>
        <dbReference type="Google" id="ProtNLM"/>
    </source>
</evidence>
<evidence type="ECO:0000256" key="1">
    <source>
        <dbReference type="SAM" id="Phobius"/>
    </source>
</evidence>
<keyword evidence="3" id="KW-1185">Reference proteome</keyword>
<dbReference type="Proteomes" id="UP000011599">
    <property type="component" value="Unassembled WGS sequence"/>
</dbReference>
<proteinExistence type="predicted"/>
<accession>L9VVU9</accession>
<evidence type="ECO:0000313" key="2">
    <source>
        <dbReference type="EMBL" id="ELY41141.1"/>
    </source>
</evidence>
<dbReference type="OrthoDB" id="225185at2157"/>
<dbReference type="eggNOG" id="arCOG06218">
    <property type="taxonomic scope" value="Archaea"/>
</dbReference>
<dbReference type="AlphaFoldDB" id="L9VVU9"/>
<feature type="transmembrane region" description="Helical" evidence="1">
    <location>
        <begin position="235"/>
        <end position="258"/>
    </location>
</feature>
<keyword evidence="1" id="KW-1133">Transmembrane helix</keyword>
<sequence length="260" mass="28329">MLGGLIVYAALVIGSAGLVVSGLSSVQSGFDRYEERTVIADRPTSAPDSIALGKTAIAGTARPDHRLDRLPFGGRERALVYELSVDDTNKIEPAHVDRRVAPPFVLERDTEGVDDYHVRVDASSLRLDLSDSRRWSVEIASHEHLPPDLADFAAANDLPNQGMDRDREFAYEYLAPDDEVFVYGRAVPDAERADSREGKTVLVTADENGNGFLSDKSPDTLLEERRRALTRHASLGVVKATIGLAAFLWLTGIAQFVLGA</sequence>